<sequence>SFQRIRGTLLPVYIATMAHFGEAGFCAPLSETTPVVVEGSDGDEILLVNRARRLSFVEIFDV</sequence>
<dbReference type="HOGENOM" id="CLU_2910319_0_0_1"/>
<reference evidence="2" key="2">
    <citation type="submission" date="2015-01" db="EMBL/GenBank/DDBJ databases">
        <title>Evolutionary Origins and Diversification of the Mycorrhizal Mutualists.</title>
        <authorList>
            <consortium name="DOE Joint Genome Institute"/>
            <consortium name="Mycorrhizal Genomics Consortium"/>
            <person name="Kohler A."/>
            <person name="Kuo A."/>
            <person name="Nagy L.G."/>
            <person name="Floudas D."/>
            <person name="Copeland A."/>
            <person name="Barry K.W."/>
            <person name="Cichocki N."/>
            <person name="Veneault-Fourrey C."/>
            <person name="LaButti K."/>
            <person name="Lindquist E.A."/>
            <person name="Lipzen A."/>
            <person name="Lundell T."/>
            <person name="Morin E."/>
            <person name="Murat C."/>
            <person name="Riley R."/>
            <person name="Ohm R."/>
            <person name="Sun H."/>
            <person name="Tunlid A."/>
            <person name="Henrissat B."/>
            <person name="Grigoriev I.V."/>
            <person name="Hibbett D.S."/>
            <person name="Martin F."/>
        </authorList>
    </citation>
    <scope>NUCLEOTIDE SEQUENCE [LARGE SCALE GENOMIC DNA]</scope>
    <source>
        <strain evidence="2">LaAM-08-1</strain>
    </source>
</reference>
<reference evidence="1 2" key="1">
    <citation type="submission" date="2014-04" db="EMBL/GenBank/DDBJ databases">
        <authorList>
            <consortium name="DOE Joint Genome Institute"/>
            <person name="Kuo A."/>
            <person name="Kohler A."/>
            <person name="Nagy L.G."/>
            <person name="Floudas D."/>
            <person name="Copeland A."/>
            <person name="Barry K.W."/>
            <person name="Cichocki N."/>
            <person name="Veneault-Fourrey C."/>
            <person name="LaButti K."/>
            <person name="Lindquist E.A."/>
            <person name="Lipzen A."/>
            <person name="Lundell T."/>
            <person name="Morin E."/>
            <person name="Murat C."/>
            <person name="Sun H."/>
            <person name="Tunlid A."/>
            <person name="Henrissat B."/>
            <person name="Grigoriev I.V."/>
            <person name="Hibbett D.S."/>
            <person name="Martin F."/>
            <person name="Nordberg H.P."/>
            <person name="Cantor M.N."/>
            <person name="Hua S.X."/>
        </authorList>
    </citation>
    <scope>NUCLEOTIDE SEQUENCE [LARGE SCALE GENOMIC DNA]</scope>
    <source>
        <strain evidence="1 2">LaAM-08-1</strain>
    </source>
</reference>
<name>A0A0C9WTG0_9AGAR</name>
<accession>A0A0C9WTG0</accession>
<evidence type="ECO:0000313" key="2">
    <source>
        <dbReference type="Proteomes" id="UP000054477"/>
    </source>
</evidence>
<evidence type="ECO:0000313" key="1">
    <source>
        <dbReference type="EMBL" id="KIJ91528.1"/>
    </source>
</evidence>
<dbReference type="AlphaFoldDB" id="A0A0C9WTG0"/>
<proteinExistence type="predicted"/>
<dbReference type="Proteomes" id="UP000054477">
    <property type="component" value="Unassembled WGS sequence"/>
</dbReference>
<feature type="non-terminal residue" evidence="1">
    <location>
        <position position="1"/>
    </location>
</feature>
<protein>
    <submittedName>
        <fullName evidence="1">Uncharacterized protein</fullName>
    </submittedName>
</protein>
<organism evidence="1 2">
    <name type="scientific">Laccaria amethystina LaAM-08-1</name>
    <dbReference type="NCBI Taxonomy" id="1095629"/>
    <lineage>
        <taxon>Eukaryota</taxon>
        <taxon>Fungi</taxon>
        <taxon>Dikarya</taxon>
        <taxon>Basidiomycota</taxon>
        <taxon>Agaricomycotina</taxon>
        <taxon>Agaricomycetes</taxon>
        <taxon>Agaricomycetidae</taxon>
        <taxon>Agaricales</taxon>
        <taxon>Agaricineae</taxon>
        <taxon>Hydnangiaceae</taxon>
        <taxon>Laccaria</taxon>
    </lineage>
</organism>
<feature type="non-terminal residue" evidence="1">
    <location>
        <position position="62"/>
    </location>
</feature>
<dbReference type="EMBL" id="KN838995">
    <property type="protein sequence ID" value="KIJ91528.1"/>
    <property type="molecule type" value="Genomic_DNA"/>
</dbReference>
<gene>
    <name evidence="1" type="ORF">K443DRAFT_65635</name>
</gene>
<keyword evidence="2" id="KW-1185">Reference proteome</keyword>